<name>A0A6I6DKJ7_9FIRM</name>
<protein>
    <recommendedName>
        <fullName evidence="1">HD-GYP domain-containing protein</fullName>
    </recommendedName>
</protein>
<dbReference type="EMBL" id="CP046457">
    <property type="protein sequence ID" value="QGU00085.1"/>
    <property type="molecule type" value="Genomic_DNA"/>
</dbReference>
<dbReference type="SUPFAM" id="SSF109604">
    <property type="entry name" value="HD-domain/PDEase-like"/>
    <property type="match status" value="1"/>
</dbReference>
<sequence>MRKQIKVVDLKPGEFLGQDIYNSFGNLLLRRGVLISEDFLKSLQTKGIENVYIDVYEEKEPKLQQKTNKKINEFKQHNLSHQEFNKVYKEIIFELKRTALRGKYNKQLQKELVSSLVDILKIVFATNANNHIDFYFKCKRLQDNNMYTYESHSLNTGILCAMIGQWLSLSMEEVVEVAITGCLHDIGKNRIPNKILDKRSKLNADEWKIMQTHPIIGASILTKTEWVKPKTIIGVLRHHERLDGSGYPYGCPGSDIPLYARIVAVSGAFDTMTSNRPYATAMNPFAAIANLKDQSFGQLDAKITRLLYEKMLVSNIQNKVELANGDRGTIIYLDPANKSKPIVRTDSGYYDLTQKSAPAIKKILKV</sequence>
<gene>
    <name evidence="2" type="ORF">SYNTR_1491</name>
</gene>
<accession>A0A6I6DKJ7</accession>
<dbReference type="PANTHER" id="PTHR43155:SF2">
    <property type="entry name" value="CYCLIC DI-GMP PHOSPHODIESTERASE PA4108"/>
    <property type="match status" value="1"/>
</dbReference>
<reference evidence="3" key="1">
    <citation type="journal article" date="2019" name="Microbiology">
        <title>Complete Genome Sequence of an Uncultured Bacterium of the Candidate Phylum Bipolaricaulota.</title>
        <authorList>
            <person name="Kadnikov V.V."/>
            <person name="Mardanov A.V."/>
            <person name="Beletsky A.V."/>
            <person name="Frank Y.A."/>
            <person name="Karnachuk O.V."/>
            <person name="Ravin N.V."/>
        </authorList>
    </citation>
    <scope>NUCLEOTIDE SEQUENCE [LARGE SCALE GENOMIC DNA]</scope>
</reference>
<dbReference type="RefSeq" id="WP_156203908.1">
    <property type="nucleotide sequence ID" value="NZ_CP046457.1"/>
</dbReference>
<proteinExistence type="predicted"/>
<evidence type="ECO:0000313" key="3">
    <source>
        <dbReference type="Proteomes" id="UP000426444"/>
    </source>
</evidence>
<keyword evidence="3" id="KW-1185">Reference proteome</keyword>
<dbReference type="Gene3D" id="1.10.3210.10">
    <property type="entry name" value="Hypothetical protein af1432"/>
    <property type="match status" value="1"/>
</dbReference>
<dbReference type="AlphaFoldDB" id="A0A6I6DKJ7"/>
<dbReference type="Pfam" id="PF13487">
    <property type="entry name" value="HD_5"/>
    <property type="match status" value="1"/>
</dbReference>
<dbReference type="OrthoDB" id="9804747at2"/>
<organism evidence="2 3">
    <name type="scientific">Candidatus Syntrophocurvum alkaliphilum</name>
    <dbReference type="NCBI Taxonomy" id="2293317"/>
    <lineage>
        <taxon>Bacteria</taxon>
        <taxon>Bacillati</taxon>
        <taxon>Bacillota</taxon>
        <taxon>Clostridia</taxon>
        <taxon>Eubacteriales</taxon>
        <taxon>Syntrophomonadaceae</taxon>
        <taxon>Candidatus Syntrophocurvum</taxon>
    </lineage>
</organism>
<dbReference type="SMART" id="SM00471">
    <property type="entry name" value="HDc"/>
    <property type="match status" value="1"/>
</dbReference>
<feature type="domain" description="HD-GYP" evidence="1">
    <location>
        <begin position="127"/>
        <end position="323"/>
    </location>
</feature>
<evidence type="ECO:0000259" key="1">
    <source>
        <dbReference type="PROSITE" id="PS51832"/>
    </source>
</evidence>
<dbReference type="InterPro" id="IPR037522">
    <property type="entry name" value="HD_GYP_dom"/>
</dbReference>
<evidence type="ECO:0000313" key="2">
    <source>
        <dbReference type="EMBL" id="QGU00085.1"/>
    </source>
</evidence>
<dbReference type="InterPro" id="IPR003607">
    <property type="entry name" value="HD/PDEase_dom"/>
</dbReference>
<dbReference type="CDD" id="cd00077">
    <property type="entry name" value="HDc"/>
    <property type="match status" value="1"/>
</dbReference>
<dbReference type="PROSITE" id="PS51832">
    <property type="entry name" value="HD_GYP"/>
    <property type="match status" value="1"/>
</dbReference>
<dbReference type="PANTHER" id="PTHR43155">
    <property type="entry name" value="CYCLIC DI-GMP PHOSPHODIESTERASE PA4108-RELATED"/>
    <property type="match status" value="1"/>
</dbReference>
<dbReference type="KEGG" id="salq:SYNTR_1491"/>
<dbReference type="Proteomes" id="UP000426444">
    <property type="component" value="Chromosome"/>
</dbReference>